<accession>A0ABT7ATN7</accession>
<dbReference type="Pfam" id="PF18480">
    <property type="entry name" value="DUF5615"/>
    <property type="match status" value="1"/>
</dbReference>
<comment type="caution">
    <text evidence="2">The sequence shown here is derived from an EMBL/GenBank/DDBJ whole genome shotgun (WGS) entry which is preliminary data.</text>
</comment>
<sequence>MEKIKYHLDESVERAIAEGLRRRSIDVTTTPEENLLGITDEEQLAFAIANNRVVFTQDDDFLALHQRGLDHCGIVYCHQKSRSIGEIVRGLVLIWEVLEPLDMQNHVEFV</sequence>
<feature type="domain" description="DUF5615" evidence="1">
    <location>
        <begin position="5"/>
        <end position="107"/>
    </location>
</feature>
<keyword evidence="3" id="KW-1185">Reference proteome</keyword>
<proteinExistence type="predicted"/>
<dbReference type="EMBL" id="JAQOSP010000086">
    <property type="protein sequence ID" value="MDJ1170283.1"/>
    <property type="molecule type" value="Genomic_DNA"/>
</dbReference>
<protein>
    <submittedName>
        <fullName evidence="2">DUF5615 family PIN-like protein</fullName>
    </submittedName>
</protein>
<dbReference type="InterPro" id="IPR041049">
    <property type="entry name" value="DUF5615"/>
</dbReference>
<evidence type="ECO:0000313" key="2">
    <source>
        <dbReference type="EMBL" id="MDJ1170283.1"/>
    </source>
</evidence>
<evidence type="ECO:0000259" key="1">
    <source>
        <dbReference type="Pfam" id="PF18480"/>
    </source>
</evidence>
<dbReference type="Proteomes" id="UP001235303">
    <property type="component" value="Unassembled WGS sequence"/>
</dbReference>
<organism evidence="2 3">
    <name type="scientific">Roseofilum acuticapitatum BLCC-M154</name>
    <dbReference type="NCBI Taxonomy" id="3022444"/>
    <lineage>
        <taxon>Bacteria</taxon>
        <taxon>Bacillati</taxon>
        <taxon>Cyanobacteriota</taxon>
        <taxon>Cyanophyceae</taxon>
        <taxon>Desertifilales</taxon>
        <taxon>Desertifilaceae</taxon>
        <taxon>Roseofilum</taxon>
        <taxon>Roseofilum acuticapitatum</taxon>
    </lineage>
</organism>
<name>A0ABT7ATN7_9CYAN</name>
<evidence type="ECO:0000313" key="3">
    <source>
        <dbReference type="Proteomes" id="UP001235303"/>
    </source>
</evidence>
<gene>
    <name evidence="2" type="ORF">PMG71_12660</name>
</gene>
<reference evidence="2 3" key="1">
    <citation type="submission" date="2023-01" db="EMBL/GenBank/DDBJ databases">
        <title>Novel diversity within Roseofilum (Cyanobacteria; Desertifilaceae) from marine benthic mats with descriptions of four novel species.</title>
        <authorList>
            <person name="Wang Y."/>
            <person name="Berthold D.E."/>
            <person name="Hu J."/>
            <person name="Lefler F.W."/>
            <person name="Laughinghouse H.D. IV."/>
        </authorList>
    </citation>
    <scope>NUCLEOTIDE SEQUENCE [LARGE SCALE GENOMIC DNA]</scope>
    <source>
        <strain evidence="2 3">BLCC-M154</strain>
    </source>
</reference>